<dbReference type="NCBIfam" id="NF001924">
    <property type="entry name" value="PRK00702.1"/>
    <property type="match status" value="1"/>
</dbReference>
<keyword evidence="2 3" id="KW-0413">Isomerase</keyword>
<dbReference type="SUPFAM" id="SSF75445">
    <property type="entry name" value="D-ribose-5-phosphate isomerase (RpiA), lid domain"/>
    <property type="match status" value="1"/>
</dbReference>
<evidence type="ECO:0000256" key="2">
    <source>
        <dbReference type="ARBA" id="ARBA00023235"/>
    </source>
</evidence>
<dbReference type="EC" id="5.3.1.6" evidence="3"/>
<dbReference type="Pfam" id="PF06026">
    <property type="entry name" value="Rib_5-P_isom_A"/>
    <property type="match status" value="1"/>
</dbReference>
<reference evidence="4 5" key="1">
    <citation type="journal article" date="2014" name="Mol. Biol. Evol.">
        <title>Massive expansion of Ubiquitination-related gene families within the Chlamydiae.</title>
        <authorList>
            <person name="Domman D."/>
            <person name="Collingro A."/>
            <person name="Lagkouvardos I."/>
            <person name="Gehre L."/>
            <person name="Weinmaier T."/>
            <person name="Rattei T."/>
            <person name="Subtil A."/>
            <person name="Horn M."/>
        </authorList>
    </citation>
    <scope>NUCLEOTIDE SEQUENCE [LARGE SCALE GENOMIC DNA]</scope>
    <source>
        <strain evidence="4 5">OEW1</strain>
    </source>
</reference>
<comment type="caution">
    <text evidence="4">The sequence shown here is derived from an EMBL/GenBank/DDBJ whole genome shotgun (WGS) entry which is preliminary data.</text>
</comment>
<evidence type="ECO:0000313" key="4">
    <source>
        <dbReference type="EMBL" id="KIA77990.1"/>
    </source>
</evidence>
<name>A0A0C1CAH8_9BACT</name>
<dbReference type="InterPro" id="IPR020672">
    <property type="entry name" value="Ribose5P_isomerase_typA_subgr"/>
</dbReference>
<comment type="function">
    <text evidence="3">Catalyzes the reversible conversion of ribose-5-phosphate to ribulose 5-phosphate.</text>
</comment>
<comment type="similarity">
    <text evidence="3">Belongs to the ribose 5-phosphate isomerase family.</text>
</comment>
<dbReference type="InterPro" id="IPR004788">
    <property type="entry name" value="Ribose5P_isomerase_type_A"/>
</dbReference>
<feature type="binding site" evidence="3">
    <location>
        <position position="125"/>
    </location>
    <ligand>
        <name>substrate</name>
    </ligand>
</feature>
<dbReference type="RefSeq" id="WP_006340875.1">
    <property type="nucleotide sequence ID" value="NZ_BAWW01000005.1"/>
</dbReference>
<organism evidence="4 5">
    <name type="scientific">Parachlamydia acanthamoebae</name>
    <dbReference type="NCBI Taxonomy" id="83552"/>
    <lineage>
        <taxon>Bacteria</taxon>
        <taxon>Pseudomonadati</taxon>
        <taxon>Chlamydiota</taxon>
        <taxon>Chlamydiia</taxon>
        <taxon>Parachlamydiales</taxon>
        <taxon>Parachlamydiaceae</taxon>
        <taxon>Parachlamydia</taxon>
    </lineage>
</organism>
<dbReference type="UniPathway" id="UPA00115">
    <property type="reaction ID" value="UER00412"/>
</dbReference>
<dbReference type="AlphaFoldDB" id="A0A0C1CAH8"/>
<comment type="subunit">
    <text evidence="3">Homodimer.</text>
</comment>
<dbReference type="HAMAP" id="MF_00170">
    <property type="entry name" value="Rib_5P_isom_A"/>
    <property type="match status" value="1"/>
</dbReference>
<feature type="active site" description="Proton acceptor" evidence="3">
    <location>
        <position position="107"/>
    </location>
</feature>
<gene>
    <name evidence="3 4" type="primary">rpiA</name>
    <name evidence="4" type="ORF">DB43_FF00090</name>
</gene>
<dbReference type="Gene3D" id="3.30.70.260">
    <property type="match status" value="1"/>
</dbReference>
<dbReference type="EMBL" id="JSAM01000050">
    <property type="protein sequence ID" value="KIA77990.1"/>
    <property type="molecule type" value="Genomic_DNA"/>
</dbReference>
<dbReference type="CDD" id="cd01398">
    <property type="entry name" value="RPI_A"/>
    <property type="match status" value="1"/>
</dbReference>
<dbReference type="OMA" id="ACHVQEK"/>
<dbReference type="GO" id="GO:0006014">
    <property type="term" value="P:D-ribose metabolic process"/>
    <property type="evidence" value="ECO:0007669"/>
    <property type="project" value="TreeGrafter"/>
</dbReference>
<dbReference type="PANTHER" id="PTHR11934">
    <property type="entry name" value="RIBOSE-5-PHOSPHATE ISOMERASE"/>
    <property type="match status" value="1"/>
</dbReference>
<comment type="catalytic activity">
    <reaction evidence="1 3">
        <text>aldehydo-D-ribose 5-phosphate = D-ribulose 5-phosphate</text>
        <dbReference type="Rhea" id="RHEA:14657"/>
        <dbReference type="ChEBI" id="CHEBI:58121"/>
        <dbReference type="ChEBI" id="CHEBI:58273"/>
        <dbReference type="EC" id="5.3.1.6"/>
    </reaction>
</comment>
<evidence type="ECO:0000313" key="5">
    <source>
        <dbReference type="Proteomes" id="UP000031307"/>
    </source>
</evidence>
<feature type="binding site" evidence="3">
    <location>
        <begin position="30"/>
        <end position="33"/>
    </location>
    <ligand>
        <name>substrate</name>
    </ligand>
</feature>
<comment type="pathway">
    <text evidence="3">Carbohydrate degradation; pentose phosphate pathway; D-ribose 5-phosphate from D-ribulose 5-phosphate (non-oxidative stage): step 1/1.</text>
</comment>
<feature type="binding site" evidence="3">
    <location>
        <begin position="85"/>
        <end position="88"/>
    </location>
    <ligand>
        <name>substrate</name>
    </ligand>
</feature>
<dbReference type="GO" id="GO:0005829">
    <property type="term" value="C:cytosol"/>
    <property type="evidence" value="ECO:0007669"/>
    <property type="project" value="TreeGrafter"/>
</dbReference>
<dbReference type="GO" id="GO:0009052">
    <property type="term" value="P:pentose-phosphate shunt, non-oxidative branch"/>
    <property type="evidence" value="ECO:0007669"/>
    <property type="project" value="UniProtKB-UniRule"/>
</dbReference>
<dbReference type="FunFam" id="3.40.50.1360:FF:000001">
    <property type="entry name" value="Ribose-5-phosphate isomerase A"/>
    <property type="match status" value="1"/>
</dbReference>
<sequence length="227" mass="24496">MSNAISLAKEAAGRTAAQFIESGMLVGLGTGTTTHCFIEALGKRCQEGLRIQALASSERSATLAREQKIPLLQTDQVTYLDITVDGADQIDPQKRMIKGGGGALLREKILASISKEMVVIVDSSKVVEQFGSFPLPVEMVTFAYQATIKKLNALGYTGKLREKGGIPYVSDNGNYIFDISLPKPCLTPEKENQQIRAIPGVVETGFFFGLAGRVLIGFPDGRVEIRS</sequence>
<protein>
    <recommendedName>
        <fullName evidence="3">Ribose-5-phosphate isomerase A</fullName>
        <ecNumber evidence="3">5.3.1.6</ecNumber>
    </recommendedName>
    <alternativeName>
        <fullName evidence="3">Phosphoriboisomerase A</fullName>
        <shortName evidence="3">PRI</shortName>
    </alternativeName>
</protein>
<accession>A0A0C1CAH8</accession>
<dbReference type="PANTHER" id="PTHR11934:SF0">
    <property type="entry name" value="RIBOSE-5-PHOSPHATE ISOMERASE"/>
    <property type="match status" value="1"/>
</dbReference>
<proteinExistence type="inferred from homology"/>
<dbReference type="GO" id="GO:0004751">
    <property type="term" value="F:ribose-5-phosphate isomerase activity"/>
    <property type="evidence" value="ECO:0007669"/>
    <property type="project" value="UniProtKB-UniRule"/>
</dbReference>
<feature type="binding site" evidence="3">
    <location>
        <begin position="98"/>
        <end position="101"/>
    </location>
    <ligand>
        <name>substrate</name>
    </ligand>
</feature>
<evidence type="ECO:0000256" key="1">
    <source>
        <dbReference type="ARBA" id="ARBA00001713"/>
    </source>
</evidence>
<dbReference type="SUPFAM" id="SSF100950">
    <property type="entry name" value="NagB/RpiA/CoA transferase-like"/>
    <property type="match status" value="1"/>
</dbReference>
<evidence type="ECO:0000256" key="3">
    <source>
        <dbReference type="HAMAP-Rule" id="MF_00170"/>
    </source>
</evidence>
<dbReference type="NCBIfam" id="TIGR00021">
    <property type="entry name" value="rpiA"/>
    <property type="match status" value="1"/>
</dbReference>
<dbReference type="InterPro" id="IPR037171">
    <property type="entry name" value="NagB/RpiA_transferase-like"/>
</dbReference>
<dbReference type="Proteomes" id="UP000031307">
    <property type="component" value="Unassembled WGS sequence"/>
</dbReference>
<dbReference type="PATRIC" id="fig|83552.4.peg.814"/>
<dbReference type="Gene3D" id="3.40.50.1360">
    <property type="match status" value="1"/>
</dbReference>